<evidence type="ECO:0000256" key="1">
    <source>
        <dbReference type="ARBA" id="ARBA00004123"/>
    </source>
</evidence>
<gene>
    <name evidence="6" type="ORF">CTEN210_14360</name>
</gene>
<feature type="compositionally biased region" description="Basic and acidic residues" evidence="4">
    <location>
        <begin position="237"/>
        <end position="246"/>
    </location>
</feature>
<evidence type="ECO:0000259" key="5">
    <source>
        <dbReference type="PROSITE" id="PS51634"/>
    </source>
</evidence>
<dbReference type="PANTHER" id="PTHR12446">
    <property type="entry name" value="TESMIN/TSO1-RELATED"/>
    <property type="match status" value="1"/>
</dbReference>
<feature type="region of interest" description="Disordered" evidence="4">
    <location>
        <begin position="129"/>
        <end position="197"/>
    </location>
</feature>
<dbReference type="InterPro" id="IPR028307">
    <property type="entry name" value="Lin-54_fam"/>
</dbReference>
<name>A0AAD3D8D6_9STRA</name>
<feature type="compositionally biased region" description="Polar residues" evidence="4">
    <location>
        <begin position="352"/>
        <end position="370"/>
    </location>
</feature>
<accession>A0AAD3D8D6</accession>
<feature type="compositionally biased region" description="Low complexity" evidence="4">
    <location>
        <begin position="371"/>
        <end position="389"/>
    </location>
</feature>
<protein>
    <recommendedName>
        <fullName evidence="5">CRC domain-containing protein</fullName>
    </recommendedName>
</protein>
<organism evidence="6 7">
    <name type="scientific">Chaetoceros tenuissimus</name>
    <dbReference type="NCBI Taxonomy" id="426638"/>
    <lineage>
        <taxon>Eukaryota</taxon>
        <taxon>Sar</taxon>
        <taxon>Stramenopiles</taxon>
        <taxon>Ochrophyta</taxon>
        <taxon>Bacillariophyta</taxon>
        <taxon>Coscinodiscophyceae</taxon>
        <taxon>Chaetocerotophycidae</taxon>
        <taxon>Chaetocerotales</taxon>
        <taxon>Chaetocerotaceae</taxon>
        <taxon>Chaetoceros</taxon>
    </lineage>
</organism>
<dbReference type="InterPro" id="IPR033467">
    <property type="entry name" value="Tesmin/TSO1-like_CXC"/>
</dbReference>
<dbReference type="InterPro" id="IPR005172">
    <property type="entry name" value="CRC"/>
</dbReference>
<evidence type="ECO:0000256" key="2">
    <source>
        <dbReference type="ARBA" id="ARBA00007267"/>
    </source>
</evidence>
<feature type="region of interest" description="Disordered" evidence="4">
    <location>
        <begin position="237"/>
        <end position="258"/>
    </location>
</feature>
<sequence length="654" mass="70635">MSYFNPNRTSPVAPPHSQDVSRSVSAASVTAAPRASQDMSRPQTMNVDATSRQMAAQGYIYAPHGWYYDTLHTSNGSGTHMEQQQQQTFMSTGIHHLNHLQRLSHASNNRATSSHAEYMNGYLRPHIHMTPSHMMPSSHSFPWSTQAQQQTQHVDFSATSSSSSLQGNAKQQQSQSNTGTNSDTTTTNASSSGRSFEPFVDQSSLLQGSSIDAATLQNNGNAHGNVSPNALKDITNQEKQDDEKEVSNTSTANISIPKGDTISTTAAASLKRQSLDSLSLSPSTCSDATALISPVTADSDASSNKKLKTTTDISPTSKDTSENNLHLVCAAIEIVTNHDALSKQDSPKQDSPPRTGQSPPGSFSFANESIPTSTQTSNASSSPATTNPTILQSYVTGPMMPPPPLPTAAFPFALPPSLTPLNPMTTNTAVIHEQKGSKSVSKKQSKGKNMMCSCPKSKCVKLYCECFQAGNFCSKECKCTSCHNTTEESGPSGKRTLAINRILARNPHAFNKNRTVSEKKRNDDSGVNCRCVKSNCLKLYCDCFQSGQLCGDKCMCVKCLNTKEESGAFGEVSKARAEKLSRNPKAFEKKVKKTGEGCACKNNKCLKKYCDCFSNGIQCTSSCVCRDCQNKGSDTPMLMYTGMQRPSLFQPERV</sequence>
<evidence type="ECO:0000256" key="4">
    <source>
        <dbReference type="SAM" id="MobiDB-lite"/>
    </source>
</evidence>
<evidence type="ECO:0000256" key="3">
    <source>
        <dbReference type="ARBA" id="ARBA00023242"/>
    </source>
</evidence>
<dbReference type="EMBL" id="BLLK01000058">
    <property type="protein sequence ID" value="GFH57884.1"/>
    <property type="molecule type" value="Genomic_DNA"/>
</dbReference>
<dbReference type="GO" id="GO:0006355">
    <property type="term" value="P:regulation of DNA-templated transcription"/>
    <property type="evidence" value="ECO:0007669"/>
    <property type="project" value="TreeGrafter"/>
</dbReference>
<feature type="region of interest" description="Disordered" evidence="4">
    <location>
        <begin position="341"/>
        <end position="394"/>
    </location>
</feature>
<dbReference type="Pfam" id="PF03638">
    <property type="entry name" value="TCR"/>
    <property type="match status" value="3"/>
</dbReference>
<feature type="compositionally biased region" description="Low complexity" evidence="4">
    <location>
        <begin position="20"/>
        <end position="36"/>
    </location>
</feature>
<feature type="compositionally biased region" description="Polar residues" evidence="4">
    <location>
        <begin position="299"/>
        <end position="321"/>
    </location>
</feature>
<comment type="caution">
    <text evidence="6">The sequence shown here is derived from an EMBL/GenBank/DDBJ whole genome shotgun (WGS) entry which is preliminary data.</text>
</comment>
<feature type="compositionally biased region" description="Low complexity" evidence="4">
    <location>
        <begin position="171"/>
        <end position="192"/>
    </location>
</feature>
<feature type="region of interest" description="Disordered" evidence="4">
    <location>
        <begin position="1"/>
        <end position="44"/>
    </location>
</feature>
<evidence type="ECO:0000313" key="7">
    <source>
        <dbReference type="Proteomes" id="UP001054902"/>
    </source>
</evidence>
<reference evidence="6 7" key="1">
    <citation type="journal article" date="2021" name="Sci. Rep.">
        <title>The genome of the diatom Chaetoceros tenuissimus carries an ancient integrated fragment of an extant virus.</title>
        <authorList>
            <person name="Hongo Y."/>
            <person name="Kimura K."/>
            <person name="Takaki Y."/>
            <person name="Yoshida Y."/>
            <person name="Baba S."/>
            <person name="Kobayashi G."/>
            <person name="Nagasaki K."/>
            <person name="Hano T."/>
            <person name="Tomaru Y."/>
        </authorList>
    </citation>
    <scope>NUCLEOTIDE SEQUENCE [LARGE SCALE GENOMIC DNA]</scope>
    <source>
        <strain evidence="6 7">NIES-3715</strain>
    </source>
</reference>
<comment type="similarity">
    <text evidence="2">Belongs to the lin-54 family.</text>
</comment>
<dbReference type="GO" id="GO:0005634">
    <property type="term" value="C:nucleus"/>
    <property type="evidence" value="ECO:0007669"/>
    <property type="project" value="UniProtKB-SubCell"/>
</dbReference>
<keyword evidence="7" id="KW-1185">Reference proteome</keyword>
<feature type="domain" description="CRC" evidence="5">
    <location>
        <begin position="525"/>
        <end position="633"/>
    </location>
</feature>
<feature type="region of interest" description="Disordered" evidence="4">
    <location>
        <begin position="296"/>
        <end position="321"/>
    </location>
</feature>
<feature type="domain" description="CRC" evidence="5">
    <location>
        <begin position="448"/>
        <end position="510"/>
    </location>
</feature>
<feature type="compositionally biased region" description="Polar residues" evidence="4">
    <location>
        <begin position="1"/>
        <end position="10"/>
    </location>
</feature>
<dbReference type="PANTHER" id="PTHR12446:SF34">
    <property type="entry name" value="PROTEIN LIN-54 HOMOLOG"/>
    <property type="match status" value="1"/>
</dbReference>
<dbReference type="SMART" id="SM01114">
    <property type="entry name" value="CXC"/>
    <property type="match status" value="3"/>
</dbReference>
<keyword evidence="3" id="KW-0539">Nucleus</keyword>
<feature type="compositionally biased region" description="Polar residues" evidence="4">
    <location>
        <begin position="143"/>
        <end position="170"/>
    </location>
</feature>
<evidence type="ECO:0000313" key="6">
    <source>
        <dbReference type="EMBL" id="GFH57884.1"/>
    </source>
</evidence>
<feature type="compositionally biased region" description="Low complexity" evidence="4">
    <location>
        <begin position="129"/>
        <end position="142"/>
    </location>
</feature>
<comment type="subcellular location">
    <subcellularLocation>
        <location evidence="1">Nucleus</location>
    </subcellularLocation>
</comment>
<dbReference type="AlphaFoldDB" id="A0AAD3D8D6"/>
<proteinExistence type="inferred from homology"/>
<dbReference type="Proteomes" id="UP001054902">
    <property type="component" value="Unassembled WGS sequence"/>
</dbReference>
<dbReference type="PROSITE" id="PS51634">
    <property type="entry name" value="CRC"/>
    <property type="match status" value="2"/>
</dbReference>